<keyword evidence="2" id="KW-1185">Reference proteome</keyword>
<protein>
    <recommendedName>
        <fullName evidence="3">SipL SPOCS domain-containing protein</fullName>
    </recommendedName>
</protein>
<reference evidence="1 2" key="1">
    <citation type="submission" date="2022-04" db="EMBL/GenBank/DDBJ databases">
        <title>Halobacillus sp. isolated from saltern.</title>
        <authorList>
            <person name="Won M."/>
            <person name="Lee C.-M."/>
            <person name="Woen H.-Y."/>
            <person name="Kwon S.-W."/>
        </authorList>
    </citation>
    <scope>NUCLEOTIDE SEQUENCE [LARGE SCALE GENOMIC DNA]</scope>
    <source>
        <strain evidence="1 2">SSBR10-3</strain>
    </source>
</reference>
<accession>A0ABY4EML0</accession>
<gene>
    <name evidence="1" type="ORF">MUN89_04540</name>
</gene>
<organism evidence="1 2">
    <name type="scientific">Halobacillus salinarum</name>
    <dbReference type="NCBI Taxonomy" id="2932257"/>
    <lineage>
        <taxon>Bacteria</taxon>
        <taxon>Bacillati</taxon>
        <taxon>Bacillota</taxon>
        <taxon>Bacilli</taxon>
        <taxon>Bacillales</taxon>
        <taxon>Bacillaceae</taxon>
        <taxon>Halobacillus</taxon>
    </lineage>
</organism>
<dbReference type="EMBL" id="CP095073">
    <property type="protein sequence ID" value="UOQ45222.1"/>
    <property type="molecule type" value="Genomic_DNA"/>
</dbReference>
<name>A0ABY4EML0_9BACI</name>
<dbReference type="Proteomes" id="UP000831787">
    <property type="component" value="Chromosome"/>
</dbReference>
<evidence type="ECO:0000313" key="2">
    <source>
        <dbReference type="Proteomes" id="UP000831787"/>
    </source>
</evidence>
<proteinExistence type="predicted"/>
<evidence type="ECO:0000313" key="1">
    <source>
        <dbReference type="EMBL" id="UOQ45222.1"/>
    </source>
</evidence>
<sequence length="230" mass="24893">MQANNLYGGQELLCINTEKVYDWILNEASFDLTVGDLPLPIGPTGEQLECADIDDTTTSCTVRPTDPALGEPDPIVILDRVDQEFVIDGAMVTLQLVNIRKNFVVTIFVNLVPELGGGLVEVGTATFTRCEQVILCAPTGTDVDVTYTELDCFVCTATCMLNGTDIDTLDDITVTVRLCQSIQSTYDVTLEITADFCEPRDMLPIPPCPAPTIPPQCPVIFPTTPAGTNE</sequence>
<evidence type="ECO:0008006" key="3">
    <source>
        <dbReference type="Google" id="ProtNLM"/>
    </source>
</evidence>
<dbReference type="RefSeq" id="WP_244711782.1">
    <property type="nucleotide sequence ID" value="NZ_CP095073.1"/>
</dbReference>